<dbReference type="Pfam" id="PF12146">
    <property type="entry name" value="Hydrolase_4"/>
    <property type="match status" value="1"/>
</dbReference>
<evidence type="ECO:0000313" key="3">
    <source>
        <dbReference type="Proteomes" id="UP000528457"/>
    </source>
</evidence>
<protein>
    <submittedName>
        <fullName evidence="2">Alpha-beta hydrolase superfamily lysophospholipase</fullName>
    </submittedName>
</protein>
<dbReference type="GO" id="GO:0016787">
    <property type="term" value="F:hydrolase activity"/>
    <property type="evidence" value="ECO:0007669"/>
    <property type="project" value="UniProtKB-KW"/>
</dbReference>
<dbReference type="Proteomes" id="UP000528457">
    <property type="component" value="Unassembled WGS sequence"/>
</dbReference>
<evidence type="ECO:0000313" key="2">
    <source>
        <dbReference type="EMBL" id="MBB6522262.1"/>
    </source>
</evidence>
<comment type="caution">
    <text evidence="2">The sequence shown here is derived from an EMBL/GenBank/DDBJ whole genome shotgun (WGS) entry which is preliminary data.</text>
</comment>
<dbReference type="EMBL" id="JACHHT010000002">
    <property type="protein sequence ID" value="MBB6522262.1"/>
    <property type="molecule type" value="Genomic_DNA"/>
</dbReference>
<feature type="domain" description="Serine aminopeptidase S33" evidence="1">
    <location>
        <begin position="39"/>
        <end position="187"/>
    </location>
</feature>
<dbReference type="AlphaFoldDB" id="A0A7X0JU89"/>
<dbReference type="Gene3D" id="3.40.50.1820">
    <property type="entry name" value="alpha/beta hydrolase"/>
    <property type="match status" value="1"/>
</dbReference>
<gene>
    <name evidence="2" type="ORF">HNR48_002547</name>
</gene>
<keyword evidence="3" id="KW-1185">Reference proteome</keyword>
<keyword evidence="2" id="KW-0378">Hydrolase</keyword>
<evidence type="ECO:0000259" key="1">
    <source>
        <dbReference type="Pfam" id="PF12146"/>
    </source>
</evidence>
<dbReference type="SUPFAM" id="SSF53474">
    <property type="entry name" value="alpha/beta-Hydrolases"/>
    <property type="match status" value="1"/>
</dbReference>
<sequence>MKIVLLPGMDGTCLLFRDFIQELKRFEALPVSLPQHGPQDYDYLVEYVRSRLPNEPYILLAESFSGGIAARLLDGKIGDCRGIIYIASFLEPPRPSILKLVKYLPIKRLARMPFTDLIYKWLFLGPGTSEELIDQLKHAIDQVPEDTLKARLNVIQTTSPIEFKSALPAKYIRATHDNLVGHQHIEDFRSIHPKLSVVDIDGPHFLLQAQAQTCALEIEKFE</sequence>
<dbReference type="InterPro" id="IPR022742">
    <property type="entry name" value="Hydrolase_4"/>
</dbReference>
<accession>A0A7X0JU89</accession>
<reference evidence="2 3" key="1">
    <citation type="submission" date="2020-08" db="EMBL/GenBank/DDBJ databases">
        <title>Genomic Encyclopedia of Type Strains, Phase IV (KMG-IV): sequencing the most valuable type-strain genomes for metagenomic binning, comparative biology and taxonomic classification.</title>
        <authorList>
            <person name="Goeker M."/>
        </authorList>
    </citation>
    <scope>NUCLEOTIDE SEQUENCE [LARGE SCALE GENOMIC DNA]</scope>
    <source>
        <strain evidence="2 3">DSM 22368</strain>
    </source>
</reference>
<dbReference type="InterPro" id="IPR029058">
    <property type="entry name" value="AB_hydrolase_fold"/>
</dbReference>
<organism evidence="2 3">
    <name type="scientific">Pseudoteredinibacter isoporae</name>
    <dbReference type="NCBI Taxonomy" id="570281"/>
    <lineage>
        <taxon>Bacteria</taxon>
        <taxon>Pseudomonadati</taxon>
        <taxon>Pseudomonadota</taxon>
        <taxon>Gammaproteobacteria</taxon>
        <taxon>Cellvibrionales</taxon>
        <taxon>Cellvibrionaceae</taxon>
        <taxon>Pseudoteredinibacter</taxon>
    </lineage>
</organism>
<proteinExistence type="predicted"/>
<dbReference type="InParanoid" id="A0A7X0JU89"/>
<dbReference type="RefSeq" id="WP_166846296.1">
    <property type="nucleotide sequence ID" value="NZ_JAAONY010000002.1"/>
</dbReference>
<name>A0A7X0JU89_9GAMM</name>